<comment type="caution">
    <text evidence="8">The sequence shown here is derived from an EMBL/GenBank/DDBJ whole genome shotgun (WGS) entry which is preliminary data.</text>
</comment>
<keyword evidence="5 7" id="KW-0472">Membrane</keyword>
<dbReference type="GO" id="GO:0016020">
    <property type="term" value="C:membrane"/>
    <property type="evidence" value="ECO:0007669"/>
    <property type="project" value="UniProtKB-SubCell"/>
</dbReference>
<dbReference type="AlphaFoldDB" id="A0A835V8R9"/>
<sequence>MGVRISKRSDGGSTSGSSSGPAVGKLQYRMAMSSYEEACRVDPDIKTFDDGLHQRTSRVISNLAVNGQLPSLSFDALREVTGNLLEMNQDVVRIILDCKKDIWRNPELFDLVETYFENSLHTLDFCTALEKCLMNARDSQLIVHLALKSFEEEDAVLPSAEDDDKSTETKGKSKYTRTLEELRRFKAIGDPFKEEFLQAFQSVYRQQWSMLEKLQHRKNKLDKKLKSVRAWRKVTCVLCGSAFAALIICSVVAALVAAPPIAAALAAASSIPLGSMGKRFDSMWKEYQSVLMTEKDLIGAMQTGNFLVIADLDSIRVLINQLEDHIRSMLESAEFAFREEEAVRFGVDQIGKKLVEFMKSIEDLAKQADRCSRDIKWARTVVLQKIVKYP</sequence>
<evidence type="ECO:0000256" key="1">
    <source>
        <dbReference type="ARBA" id="ARBA00004370"/>
    </source>
</evidence>
<dbReference type="EMBL" id="JADCNM010000004">
    <property type="protein sequence ID" value="KAG0487241.1"/>
    <property type="molecule type" value="Genomic_DNA"/>
</dbReference>
<accession>A0A835V8R9</accession>
<feature type="transmembrane region" description="Helical" evidence="7">
    <location>
        <begin position="234"/>
        <end position="255"/>
    </location>
</feature>
<dbReference type="Pfam" id="PF05055">
    <property type="entry name" value="DUF677"/>
    <property type="match status" value="1"/>
</dbReference>
<comment type="similarity">
    <text evidence="2">Belongs to the UPF0496 family.</text>
</comment>
<organism evidence="8 9">
    <name type="scientific">Vanilla planifolia</name>
    <name type="common">Vanilla</name>
    <dbReference type="NCBI Taxonomy" id="51239"/>
    <lineage>
        <taxon>Eukaryota</taxon>
        <taxon>Viridiplantae</taxon>
        <taxon>Streptophyta</taxon>
        <taxon>Embryophyta</taxon>
        <taxon>Tracheophyta</taxon>
        <taxon>Spermatophyta</taxon>
        <taxon>Magnoliopsida</taxon>
        <taxon>Liliopsida</taxon>
        <taxon>Asparagales</taxon>
        <taxon>Orchidaceae</taxon>
        <taxon>Vanilloideae</taxon>
        <taxon>Vanilleae</taxon>
        <taxon>Vanilla</taxon>
    </lineage>
</organism>
<gene>
    <name evidence="8" type="ORF">HPP92_009336</name>
</gene>
<dbReference type="OrthoDB" id="679959at2759"/>
<protein>
    <submittedName>
        <fullName evidence="8">Uncharacterized protein</fullName>
    </submittedName>
</protein>
<keyword evidence="3 7" id="KW-0812">Transmembrane</keyword>
<comment type="subcellular location">
    <subcellularLocation>
        <location evidence="1">Membrane</location>
    </subcellularLocation>
</comment>
<feature type="region of interest" description="Disordered" evidence="6">
    <location>
        <begin position="1"/>
        <end position="23"/>
    </location>
</feature>
<keyword evidence="4 7" id="KW-1133">Transmembrane helix</keyword>
<dbReference type="PANTHER" id="PTHR31113">
    <property type="entry name" value="UPF0496 PROTEIN 3-RELATED"/>
    <property type="match status" value="1"/>
</dbReference>
<name>A0A835V8R9_VANPL</name>
<evidence type="ECO:0000256" key="7">
    <source>
        <dbReference type="SAM" id="Phobius"/>
    </source>
</evidence>
<evidence type="ECO:0000313" key="9">
    <source>
        <dbReference type="Proteomes" id="UP000639772"/>
    </source>
</evidence>
<evidence type="ECO:0000256" key="5">
    <source>
        <dbReference type="ARBA" id="ARBA00023136"/>
    </source>
</evidence>
<feature type="compositionally biased region" description="Low complexity" evidence="6">
    <location>
        <begin position="11"/>
        <end position="20"/>
    </location>
</feature>
<reference evidence="8 9" key="1">
    <citation type="journal article" date="2020" name="Nat. Food">
        <title>A phased Vanilla planifolia genome enables genetic improvement of flavour and production.</title>
        <authorList>
            <person name="Hasing T."/>
            <person name="Tang H."/>
            <person name="Brym M."/>
            <person name="Khazi F."/>
            <person name="Huang T."/>
            <person name="Chambers A.H."/>
        </authorList>
    </citation>
    <scope>NUCLEOTIDE SEQUENCE [LARGE SCALE GENOMIC DNA]</scope>
    <source>
        <tissue evidence="8">Leaf</tissue>
    </source>
</reference>
<evidence type="ECO:0000256" key="2">
    <source>
        <dbReference type="ARBA" id="ARBA00009074"/>
    </source>
</evidence>
<dbReference type="InterPro" id="IPR007749">
    <property type="entry name" value="DUF677"/>
</dbReference>
<evidence type="ECO:0000256" key="4">
    <source>
        <dbReference type="ARBA" id="ARBA00022989"/>
    </source>
</evidence>
<dbReference type="PANTHER" id="PTHR31113:SF3">
    <property type="entry name" value="UPF0496 PROTEIN 1"/>
    <property type="match status" value="1"/>
</dbReference>
<proteinExistence type="inferred from homology"/>
<evidence type="ECO:0000256" key="3">
    <source>
        <dbReference type="ARBA" id="ARBA00022692"/>
    </source>
</evidence>
<dbReference type="Proteomes" id="UP000639772">
    <property type="component" value="Unassembled WGS sequence"/>
</dbReference>
<evidence type="ECO:0000256" key="6">
    <source>
        <dbReference type="SAM" id="MobiDB-lite"/>
    </source>
</evidence>
<evidence type="ECO:0000313" key="8">
    <source>
        <dbReference type="EMBL" id="KAG0487241.1"/>
    </source>
</evidence>